<dbReference type="GO" id="GO:0044877">
    <property type="term" value="F:protein-containing complex binding"/>
    <property type="evidence" value="ECO:0007669"/>
    <property type="project" value="TreeGrafter"/>
</dbReference>
<organism evidence="3 4">
    <name type="scientific">Acanthopleuribacter pedis</name>
    <dbReference type="NCBI Taxonomy" id="442870"/>
    <lineage>
        <taxon>Bacteria</taxon>
        <taxon>Pseudomonadati</taxon>
        <taxon>Acidobacteriota</taxon>
        <taxon>Holophagae</taxon>
        <taxon>Acanthopleuribacterales</taxon>
        <taxon>Acanthopleuribacteraceae</taxon>
        <taxon>Acanthopleuribacter</taxon>
    </lineage>
</organism>
<dbReference type="InterPro" id="IPR000595">
    <property type="entry name" value="cNMP-bd_dom"/>
</dbReference>
<evidence type="ECO:0000259" key="2">
    <source>
        <dbReference type="PROSITE" id="PS50042"/>
    </source>
</evidence>
<dbReference type="SUPFAM" id="SSF51206">
    <property type="entry name" value="cAMP-binding domain-like"/>
    <property type="match status" value="1"/>
</dbReference>
<comment type="caution">
    <text evidence="3">The sequence shown here is derived from an EMBL/GenBank/DDBJ whole genome shotgun (WGS) entry which is preliminary data.</text>
</comment>
<dbReference type="RefSeq" id="WP_207859606.1">
    <property type="nucleotide sequence ID" value="NZ_JAFREP010000013.1"/>
</dbReference>
<dbReference type="InterPro" id="IPR016181">
    <property type="entry name" value="Acyl_CoA_acyltransferase"/>
</dbReference>
<keyword evidence="1" id="KW-0406">Ion transport</keyword>
<protein>
    <submittedName>
        <fullName evidence="3">Cyclic nucleotide-binding domain-containing protein</fullName>
    </submittedName>
</protein>
<dbReference type="Pfam" id="PF21926">
    <property type="entry name" value="FeeM"/>
    <property type="match status" value="1"/>
</dbReference>
<keyword evidence="1" id="KW-0407">Ion channel</keyword>
<dbReference type="EMBL" id="JAFREP010000013">
    <property type="protein sequence ID" value="MBO1319701.1"/>
    <property type="molecule type" value="Genomic_DNA"/>
</dbReference>
<dbReference type="PANTHER" id="PTHR45638">
    <property type="entry name" value="CYCLIC NUCLEOTIDE-GATED CATION CHANNEL SUBUNIT A"/>
    <property type="match status" value="1"/>
</dbReference>
<dbReference type="InterPro" id="IPR050866">
    <property type="entry name" value="CNG_cation_channel"/>
</dbReference>
<dbReference type="Proteomes" id="UP000664417">
    <property type="component" value="Unassembled WGS sequence"/>
</dbReference>
<dbReference type="SUPFAM" id="SSF55729">
    <property type="entry name" value="Acyl-CoA N-acyltransferases (Nat)"/>
    <property type="match status" value="1"/>
</dbReference>
<dbReference type="SMART" id="SM00100">
    <property type="entry name" value="cNMP"/>
    <property type="match status" value="1"/>
</dbReference>
<dbReference type="InterPro" id="IPR014710">
    <property type="entry name" value="RmlC-like_jellyroll"/>
</dbReference>
<proteinExistence type="predicted"/>
<dbReference type="CDD" id="cd00038">
    <property type="entry name" value="CAP_ED"/>
    <property type="match status" value="1"/>
</dbReference>
<dbReference type="Gene3D" id="3.40.630.30">
    <property type="match status" value="1"/>
</dbReference>
<dbReference type="GO" id="GO:0005221">
    <property type="term" value="F:intracellularly cyclic nucleotide-activated monoatomic cation channel activity"/>
    <property type="evidence" value="ECO:0007669"/>
    <property type="project" value="InterPro"/>
</dbReference>
<dbReference type="PROSITE" id="PS50042">
    <property type="entry name" value="CNMP_BINDING_3"/>
    <property type="match status" value="1"/>
</dbReference>
<evidence type="ECO:0000256" key="1">
    <source>
        <dbReference type="ARBA" id="ARBA00023286"/>
    </source>
</evidence>
<accession>A0A8J7U5V4</accession>
<name>A0A8J7U5V4_9BACT</name>
<keyword evidence="1" id="KW-1071">Ligand-gated ion channel</keyword>
<keyword evidence="4" id="KW-1185">Reference proteome</keyword>
<dbReference type="AlphaFoldDB" id="A0A8J7U5V4"/>
<evidence type="ECO:0000313" key="3">
    <source>
        <dbReference type="EMBL" id="MBO1319701.1"/>
    </source>
</evidence>
<dbReference type="Pfam" id="PF00027">
    <property type="entry name" value="cNMP_binding"/>
    <property type="match status" value="1"/>
</dbReference>
<dbReference type="Gene3D" id="2.60.120.10">
    <property type="entry name" value="Jelly Rolls"/>
    <property type="match status" value="1"/>
</dbReference>
<dbReference type="InterPro" id="IPR018490">
    <property type="entry name" value="cNMP-bd_dom_sf"/>
</dbReference>
<gene>
    <name evidence="3" type="ORF">J3U88_14595</name>
</gene>
<dbReference type="InterPro" id="IPR054597">
    <property type="entry name" value="FeeM_cat"/>
</dbReference>
<evidence type="ECO:0000313" key="4">
    <source>
        <dbReference type="Proteomes" id="UP000664417"/>
    </source>
</evidence>
<reference evidence="3" key="1">
    <citation type="submission" date="2021-03" db="EMBL/GenBank/DDBJ databases">
        <authorList>
            <person name="Wang G."/>
        </authorList>
    </citation>
    <scope>NUCLEOTIDE SEQUENCE</scope>
    <source>
        <strain evidence="3">KCTC 12899</strain>
    </source>
</reference>
<feature type="domain" description="Cyclic nucleotide-binding" evidence="2">
    <location>
        <begin position="258"/>
        <end position="357"/>
    </location>
</feature>
<dbReference type="PANTHER" id="PTHR45638:SF11">
    <property type="entry name" value="CYCLIC NUCLEOTIDE-GATED CATION CHANNEL SUBUNIT A"/>
    <property type="match status" value="1"/>
</dbReference>
<keyword evidence="1" id="KW-0813">Transport</keyword>
<sequence>MKNLFKRWLTGLEKVYQAKTEEEKEAVYRLRYRVFVDELNKEVINADHRTRQIRDPEDAFPNTTLLYTVSNGSLTGALRVTLWQPEAITRDLSNTYSLHLFPDIQNHTISEVSRLVASAQSRGQLVLPALARACYDFVAGENGCHFGFSFCAPGLVRPYRRLGYRPYNASMISTADGLRVPLIMITSDRAYFQEVNSPLSPFVSTYFGSGRNRIPPLDLSAYRKVLGESETHIKVKPEQVWQQIQSELSNGNQQAFSLMENLTEREVRKLAEQGMILQVQPYQTVTREDLHEREMFVILDGVFVVFSGDRRLAMLHKGDVFGEVALLLDNGRRMASIRALNRGKLLVLRRKFIEDMMDREPKIAAKLLFNISRIMAQRFVSMIKPDEPQVNAADANLSP</sequence>